<sequence>MTNKPLYYLLLITLLIVYGCSNTKYLPEGDMLYTGGKVTVKDTLLSKKERKAMQKEMEGLLRPKPNSNVLGLRFKLYIYNLAGEPKKEKGLKHWLRTKVGEPPVLFSQVDLDYNADILQNYSENRGYFKTRTSADSVSKARRATAMYTVTTGPQYKIRNVTFPVDTLSKTKDSTNLILEKAIARSSRRSLLKKGDPYNLDVIKQERERIDNRLKNRGFYYFSPDNLLVRVDSTVGKNEVDLKVIVKNETTEKSKRVYTIDDIIIYPNYSLTSAEKNEKYPADSIQRYKDFKIIDPDSTFRPIIYDRTLFFHKGDTYSRRDHNLSLNRLINLGTFKFVKNDFKLSDTISSKLDVYYYFTPLPRKSVRVETLAKTNSANYNGTEVNVNWSNRNTFRAAELLTVSVFGGLEVQVSGQNRGYNVYRVGGETSLIWPRFISPIHIADSSAFVPRTKALVSYEYQKRMKLYALNSFRGQFGYLWKDNIREEHQLNVMDINYVSPANVTAEYDSIAFGNTALQRVVQKQLIFGPTYSYTYTNTMQKRRRNTIYYKGSFDLAGNLTGLLTGANVKKGDTINVLGVPFSQYAKMEHDFRHYLRLSEGSQLASRIIVGVGAPYGNSGELPFIRQFFIGGTNSIRAFRARSIGPGTSRADVDANSFLPDQGGDIKLEMNTEYRAKLFSVINGALFVDAGNIWLWNKDPSNINAEGVETARVGGEFSNKFLSQLAVGTGAGLRVDLSFLILRLDLAFPIRKPWLPEGNRWVFDQIDFGSSAWRKENLVFNLAIGYPF</sequence>
<dbReference type="Gene3D" id="3.10.20.310">
    <property type="entry name" value="membrane protein fhac"/>
    <property type="match status" value="1"/>
</dbReference>
<dbReference type="InterPro" id="IPR000184">
    <property type="entry name" value="Bac_surfAg_D15"/>
</dbReference>
<gene>
    <name evidence="8" type="ORF">Q765_00490</name>
</gene>
<dbReference type="GO" id="GO:0019867">
    <property type="term" value="C:outer membrane"/>
    <property type="evidence" value="ECO:0007669"/>
    <property type="project" value="InterPro"/>
</dbReference>
<comment type="subcellular location">
    <subcellularLocation>
        <location evidence="1">Membrane</location>
    </subcellularLocation>
</comment>
<organism evidence="8 9">
    <name type="scientific">Flavobacterium rivuli WB 3.3-2 = DSM 21788</name>
    <dbReference type="NCBI Taxonomy" id="1121895"/>
    <lineage>
        <taxon>Bacteria</taxon>
        <taxon>Pseudomonadati</taxon>
        <taxon>Bacteroidota</taxon>
        <taxon>Flavobacteriia</taxon>
        <taxon>Flavobacteriales</taxon>
        <taxon>Flavobacteriaceae</taxon>
        <taxon>Flavobacterium</taxon>
    </lineage>
</organism>
<dbReference type="PANTHER" id="PTHR12815:SF47">
    <property type="entry name" value="TRANSLOCATION AND ASSEMBLY MODULE SUBUNIT TAMA"/>
    <property type="match status" value="1"/>
</dbReference>
<evidence type="ECO:0000256" key="3">
    <source>
        <dbReference type="ARBA" id="ARBA00022729"/>
    </source>
</evidence>
<name>A0A0A2M9V1_9FLAO</name>
<keyword evidence="9" id="KW-1185">Reference proteome</keyword>
<dbReference type="PROSITE" id="PS51257">
    <property type="entry name" value="PROKAR_LIPOPROTEIN"/>
    <property type="match status" value="1"/>
</dbReference>
<evidence type="ECO:0000313" key="9">
    <source>
        <dbReference type="Proteomes" id="UP000030152"/>
    </source>
</evidence>
<feature type="domain" description="POTRA" evidence="7">
    <location>
        <begin position="189"/>
        <end position="246"/>
    </location>
</feature>
<accession>A0A0A2M9V1</accession>
<keyword evidence="5" id="KW-0998">Cell outer membrane</keyword>
<dbReference type="STRING" id="1121895.GCA_000378485_00306"/>
<evidence type="ECO:0000256" key="2">
    <source>
        <dbReference type="ARBA" id="ARBA00022692"/>
    </source>
</evidence>
<evidence type="ECO:0000313" key="8">
    <source>
        <dbReference type="EMBL" id="KGO88426.1"/>
    </source>
</evidence>
<evidence type="ECO:0000259" key="7">
    <source>
        <dbReference type="Pfam" id="PF07244"/>
    </source>
</evidence>
<keyword evidence="3" id="KW-0732">Signal</keyword>
<dbReference type="InterPro" id="IPR010827">
    <property type="entry name" value="BamA/TamA_POTRA"/>
</dbReference>
<evidence type="ECO:0000256" key="1">
    <source>
        <dbReference type="ARBA" id="ARBA00004370"/>
    </source>
</evidence>
<dbReference type="Pfam" id="PF01103">
    <property type="entry name" value="Omp85"/>
    <property type="match status" value="1"/>
</dbReference>
<dbReference type="Gene3D" id="2.40.160.50">
    <property type="entry name" value="membrane protein fhac: a member of the omp85/tpsb transporter family"/>
    <property type="match status" value="1"/>
</dbReference>
<reference evidence="8 9" key="1">
    <citation type="submission" date="2013-09" db="EMBL/GenBank/DDBJ databases">
        <authorList>
            <person name="Zeng Z."/>
            <person name="Chen C."/>
        </authorList>
    </citation>
    <scope>NUCLEOTIDE SEQUENCE [LARGE SCALE GENOMIC DNA]</scope>
    <source>
        <strain evidence="8 9">WB 3.3-2</strain>
    </source>
</reference>
<feature type="domain" description="Bacterial surface antigen (D15)" evidence="6">
    <location>
        <begin position="377"/>
        <end position="760"/>
    </location>
</feature>
<protein>
    <submittedName>
        <fullName evidence="8">Surface antigen (D15)</fullName>
    </submittedName>
</protein>
<dbReference type="AlphaFoldDB" id="A0A0A2M9V1"/>
<evidence type="ECO:0000256" key="5">
    <source>
        <dbReference type="ARBA" id="ARBA00023237"/>
    </source>
</evidence>
<dbReference type="eggNOG" id="COG4775">
    <property type="taxonomic scope" value="Bacteria"/>
</dbReference>
<dbReference type="OrthoDB" id="9814535at2"/>
<comment type="caution">
    <text evidence="8">The sequence shown here is derived from an EMBL/GenBank/DDBJ whole genome shotgun (WGS) entry which is preliminary data.</text>
</comment>
<keyword evidence="2" id="KW-0812">Transmembrane</keyword>
<evidence type="ECO:0000259" key="6">
    <source>
        <dbReference type="Pfam" id="PF01103"/>
    </source>
</evidence>
<dbReference type="RefSeq" id="WP_020211433.1">
    <property type="nucleotide sequence ID" value="NZ_JRLX01000001.1"/>
</dbReference>
<dbReference type="EMBL" id="JRLX01000001">
    <property type="protein sequence ID" value="KGO88426.1"/>
    <property type="molecule type" value="Genomic_DNA"/>
</dbReference>
<keyword evidence="4" id="KW-0472">Membrane</keyword>
<dbReference type="Pfam" id="PF07244">
    <property type="entry name" value="POTRA"/>
    <property type="match status" value="1"/>
</dbReference>
<dbReference type="PANTHER" id="PTHR12815">
    <property type="entry name" value="SORTING AND ASSEMBLY MACHINERY SAMM50 PROTEIN FAMILY MEMBER"/>
    <property type="match status" value="1"/>
</dbReference>
<dbReference type="InterPro" id="IPR039910">
    <property type="entry name" value="D15-like"/>
</dbReference>
<evidence type="ECO:0000256" key="4">
    <source>
        <dbReference type="ARBA" id="ARBA00023136"/>
    </source>
</evidence>
<proteinExistence type="predicted"/>
<dbReference type="Proteomes" id="UP000030152">
    <property type="component" value="Unassembled WGS sequence"/>
</dbReference>